<organism evidence="1 2">
    <name type="scientific">Achromobacter marplatensis</name>
    <dbReference type="NCBI Taxonomy" id="470868"/>
    <lineage>
        <taxon>Bacteria</taxon>
        <taxon>Pseudomonadati</taxon>
        <taxon>Pseudomonadota</taxon>
        <taxon>Betaproteobacteria</taxon>
        <taxon>Burkholderiales</taxon>
        <taxon>Alcaligenaceae</taxon>
        <taxon>Achromobacter</taxon>
    </lineage>
</organism>
<dbReference type="EMBL" id="JAOCKG010000008">
    <property type="protein sequence ID" value="MDH2052561.1"/>
    <property type="molecule type" value="Genomic_DNA"/>
</dbReference>
<dbReference type="AlphaFoldDB" id="A0AA42WE25"/>
<reference evidence="1" key="1">
    <citation type="submission" date="2022-09" db="EMBL/GenBank/DDBJ databases">
        <title>Intensive care unit water sources are persistently colonized with multi-drug resistant bacteria and are the site of extensive horizontal gene transfer of antibiotic resistance genes.</title>
        <authorList>
            <person name="Diorio-Toth L."/>
        </authorList>
    </citation>
    <scope>NUCLEOTIDE SEQUENCE</scope>
    <source>
        <strain evidence="1">GD03676</strain>
    </source>
</reference>
<proteinExistence type="predicted"/>
<sequence length="92" mass="10667">MTPTLSNRPAAFDPGEARLYLDCMEVQKEQLRALLAVLRDILDRPDTDPNVRTLLHIAETICEDHRYWYQMKECLSARPIKYGARPVTEAHQ</sequence>
<accession>A0AA42WE25</accession>
<comment type="caution">
    <text evidence="1">The sequence shown here is derived from an EMBL/GenBank/DDBJ whole genome shotgun (WGS) entry which is preliminary data.</text>
</comment>
<protein>
    <submittedName>
        <fullName evidence="1">Uncharacterized protein</fullName>
    </submittedName>
</protein>
<evidence type="ECO:0000313" key="2">
    <source>
        <dbReference type="Proteomes" id="UP001161276"/>
    </source>
</evidence>
<dbReference type="Proteomes" id="UP001161276">
    <property type="component" value="Unassembled WGS sequence"/>
</dbReference>
<gene>
    <name evidence="1" type="ORF">N5K24_19310</name>
</gene>
<name>A0AA42WE25_9BURK</name>
<evidence type="ECO:0000313" key="1">
    <source>
        <dbReference type="EMBL" id="MDH2052561.1"/>
    </source>
</evidence>
<dbReference type="RefSeq" id="WP_280028062.1">
    <property type="nucleotide sequence ID" value="NZ_JAOCKG010000008.1"/>
</dbReference>